<dbReference type="PANTHER" id="PTHR30250:SF11">
    <property type="entry name" value="O-ANTIGEN TRANSPORTER-RELATED"/>
    <property type="match status" value="1"/>
</dbReference>
<keyword evidence="4 6" id="KW-1133">Transmembrane helix</keyword>
<feature type="transmembrane region" description="Helical" evidence="6">
    <location>
        <begin position="342"/>
        <end position="362"/>
    </location>
</feature>
<comment type="caution">
    <text evidence="7">The sequence shown here is derived from an EMBL/GenBank/DDBJ whole genome shotgun (WGS) entry which is preliminary data.</text>
</comment>
<dbReference type="EMBL" id="MGIP01000002">
    <property type="protein sequence ID" value="OGM92363.1"/>
    <property type="molecule type" value="Genomic_DNA"/>
</dbReference>
<feature type="transmembrane region" description="Helical" evidence="6">
    <location>
        <begin position="56"/>
        <end position="77"/>
    </location>
</feature>
<evidence type="ECO:0000256" key="2">
    <source>
        <dbReference type="ARBA" id="ARBA00022475"/>
    </source>
</evidence>
<gene>
    <name evidence="7" type="ORF">A2755_01185</name>
</gene>
<evidence type="ECO:0000313" key="8">
    <source>
        <dbReference type="Proteomes" id="UP000177029"/>
    </source>
</evidence>
<evidence type="ECO:0000256" key="1">
    <source>
        <dbReference type="ARBA" id="ARBA00004651"/>
    </source>
</evidence>
<reference evidence="7 8" key="1">
    <citation type="journal article" date="2016" name="Nat. Commun.">
        <title>Thousands of microbial genomes shed light on interconnected biogeochemical processes in an aquifer system.</title>
        <authorList>
            <person name="Anantharaman K."/>
            <person name="Brown C.T."/>
            <person name="Hug L.A."/>
            <person name="Sharon I."/>
            <person name="Castelle C.J."/>
            <person name="Probst A.J."/>
            <person name="Thomas B.C."/>
            <person name="Singh A."/>
            <person name="Wilkins M.J."/>
            <person name="Karaoz U."/>
            <person name="Brodie E.L."/>
            <person name="Williams K.H."/>
            <person name="Hubbard S.S."/>
            <person name="Banfield J.F."/>
        </authorList>
    </citation>
    <scope>NUCLEOTIDE SEQUENCE [LARGE SCALE GENOMIC DNA]</scope>
</reference>
<dbReference type="CDD" id="cd13128">
    <property type="entry name" value="MATE_Wzx_like"/>
    <property type="match status" value="1"/>
</dbReference>
<proteinExistence type="predicted"/>
<dbReference type="AlphaFoldDB" id="A0A1F8DUP5"/>
<feature type="transmembrane region" description="Helical" evidence="6">
    <location>
        <begin position="185"/>
        <end position="202"/>
    </location>
</feature>
<sequence>MMQRVRSFLFENRTSGQTIAKNTFWIAAGQIVSRLIKAVLVAYAARVLGASEWGTFSYAMSLAALFTLFMDFGINAVITRESSRDLSVQQRYFSTAFVIKVLMFIAITLFVVLVVPFFVSIPEVLVLLPLVVFMLGVDGLRDFGASLSRAWEKMEVEAGIQILTNVCIVVAGFVALVVSRTALSLVWGYLIGTSVGMIFAYAPYRSYVRNIFKMFDRGLIKKILYASWPFGMVGLMGAIMLNTNTIMLGWFRSIEEVGYYGAVQRIMWLLYAIPGFLSSAFFPQMAKLIADTEGMRKILERGLSFLTLIAVPMTAAGILLAWEIMFVVFGDEYTVAAEVFRITSLTFLPVFLSTMFGNALFALNKEKKLFMYVGIGIVSNVVLNLALIPLWGMSGAALSAVLSQLLITSYLVYVLRKEFSFRIFHNVWKVLLASVAMAAVLVVLRVLKIDTYVMIAVGGAVYLFVSFLLKEPGLRLLWEKIRGLQKSA</sequence>
<feature type="transmembrane region" description="Helical" evidence="6">
    <location>
        <begin position="452"/>
        <end position="469"/>
    </location>
</feature>
<name>A0A1F8DUP5_9BACT</name>
<keyword evidence="2" id="KW-1003">Cell membrane</keyword>
<dbReference type="GO" id="GO:0005886">
    <property type="term" value="C:plasma membrane"/>
    <property type="evidence" value="ECO:0007669"/>
    <property type="project" value="UniProtKB-SubCell"/>
</dbReference>
<keyword evidence="5 6" id="KW-0472">Membrane</keyword>
<evidence type="ECO:0000256" key="5">
    <source>
        <dbReference type="ARBA" id="ARBA00023136"/>
    </source>
</evidence>
<feature type="transmembrane region" description="Helical" evidence="6">
    <location>
        <begin position="23"/>
        <end position="44"/>
    </location>
</feature>
<dbReference type="InterPro" id="IPR002797">
    <property type="entry name" value="Polysacc_synth"/>
</dbReference>
<evidence type="ECO:0000313" key="7">
    <source>
        <dbReference type="EMBL" id="OGM92363.1"/>
    </source>
</evidence>
<dbReference type="STRING" id="1802555.A2755_01185"/>
<dbReference type="PANTHER" id="PTHR30250">
    <property type="entry name" value="PST FAMILY PREDICTED COLANIC ACID TRANSPORTER"/>
    <property type="match status" value="1"/>
</dbReference>
<evidence type="ECO:0000256" key="4">
    <source>
        <dbReference type="ARBA" id="ARBA00022989"/>
    </source>
</evidence>
<protein>
    <submittedName>
        <fullName evidence="7">Uncharacterized protein</fullName>
    </submittedName>
</protein>
<evidence type="ECO:0000256" key="6">
    <source>
        <dbReference type="SAM" id="Phobius"/>
    </source>
</evidence>
<accession>A0A1F8DUP5</accession>
<feature type="transmembrane region" description="Helical" evidence="6">
    <location>
        <begin position="162"/>
        <end position="179"/>
    </location>
</feature>
<feature type="transmembrane region" description="Helical" evidence="6">
    <location>
        <begin position="427"/>
        <end position="446"/>
    </location>
</feature>
<feature type="transmembrane region" description="Helical" evidence="6">
    <location>
        <begin position="369"/>
        <end position="391"/>
    </location>
</feature>
<evidence type="ECO:0000256" key="3">
    <source>
        <dbReference type="ARBA" id="ARBA00022692"/>
    </source>
</evidence>
<dbReference type="Pfam" id="PF01943">
    <property type="entry name" value="Polysacc_synt"/>
    <property type="match status" value="1"/>
</dbReference>
<dbReference type="Proteomes" id="UP000177029">
    <property type="component" value="Unassembled WGS sequence"/>
</dbReference>
<dbReference type="InterPro" id="IPR050833">
    <property type="entry name" value="Poly_Biosynth_Transport"/>
</dbReference>
<feature type="transmembrane region" description="Helical" evidence="6">
    <location>
        <begin position="97"/>
        <end position="118"/>
    </location>
</feature>
<comment type="subcellular location">
    <subcellularLocation>
        <location evidence="1">Cell membrane</location>
        <topology evidence="1">Multi-pass membrane protein</topology>
    </subcellularLocation>
</comment>
<feature type="transmembrane region" description="Helical" evidence="6">
    <location>
        <begin position="397"/>
        <end position="415"/>
    </location>
</feature>
<feature type="transmembrane region" description="Helical" evidence="6">
    <location>
        <begin position="124"/>
        <end position="141"/>
    </location>
</feature>
<keyword evidence="3 6" id="KW-0812">Transmembrane</keyword>
<feature type="transmembrane region" description="Helical" evidence="6">
    <location>
        <begin position="223"/>
        <end position="242"/>
    </location>
</feature>
<organism evidence="7 8">
    <name type="scientific">Candidatus Wolfebacteria bacterium RIFCSPHIGHO2_01_FULL_48_22</name>
    <dbReference type="NCBI Taxonomy" id="1802555"/>
    <lineage>
        <taxon>Bacteria</taxon>
        <taxon>Candidatus Wolfeibacteriota</taxon>
    </lineage>
</organism>
<feature type="transmembrane region" description="Helical" evidence="6">
    <location>
        <begin position="262"/>
        <end position="282"/>
    </location>
</feature>
<feature type="transmembrane region" description="Helical" evidence="6">
    <location>
        <begin position="303"/>
        <end position="322"/>
    </location>
</feature>